<dbReference type="Pfam" id="PF07470">
    <property type="entry name" value="Glyco_hydro_88"/>
    <property type="match status" value="1"/>
</dbReference>
<sequence length="420" mass="46940">MNPSLFSLSVFQIFGLICASQVELPGGWSVSPDSKVEPDVFGGGPRYLTWMADSIMKHGIEPEGSYTVSACLSGIMLAYERTGDSKYLGFVRYMADILLYPADNGKDILFYNGSTSIDDIRYGHTYLDMYAATGDEIYKTAASQFRAQIDSSHRNSLGGFDHRYPDYADEMWLDGIFMLDVYYARWTREMEPENATAWDDIALQFDLIDAGTRSNPDRYHGLPVHGFDVSKTRVWADPETGAAPHVWARAVGWYLMSLVEVLQLFPASHPGYGRMLGYLRSLCDAVVAAQDDKTKGWWLIMTPGTEGIWGNYIESSGSSMFVVGLMKALRLGFVEGQRYQQSALAGYELMTSTFARPRGSDGALTYQWTVQTGSLSSNGTFEYYASMPLFENDLKGVSPFLFASYEYELLEEAKNHSQVS</sequence>
<dbReference type="GO" id="GO:0016787">
    <property type="term" value="F:hydrolase activity"/>
    <property type="evidence" value="ECO:0007669"/>
    <property type="project" value="UniProtKB-KW"/>
</dbReference>
<evidence type="ECO:0000313" key="4">
    <source>
        <dbReference type="Proteomes" id="UP001320420"/>
    </source>
</evidence>
<keyword evidence="2" id="KW-0732">Signal</keyword>
<gene>
    <name evidence="3" type="ORF">SLS62_005140</name>
</gene>
<dbReference type="SUPFAM" id="SSF48208">
    <property type="entry name" value="Six-hairpin glycosidases"/>
    <property type="match status" value="1"/>
</dbReference>
<dbReference type="InterPro" id="IPR008928">
    <property type="entry name" value="6-hairpin_glycosidase_sf"/>
</dbReference>
<comment type="caution">
    <text evidence="3">The sequence shown here is derived from an EMBL/GenBank/DDBJ whole genome shotgun (WGS) entry which is preliminary data.</text>
</comment>
<dbReference type="GO" id="GO:0005975">
    <property type="term" value="P:carbohydrate metabolic process"/>
    <property type="evidence" value="ECO:0007669"/>
    <property type="project" value="InterPro"/>
</dbReference>
<dbReference type="EMBL" id="JAKJXP020000033">
    <property type="protein sequence ID" value="KAK7752981.1"/>
    <property type="molecule type" value="Genomic_DNA"/>
</dbReference>
<evidence type="ECO:0000256" key="1">
    <source>
        <dbReference type="ARBA" id="ARBA00022801"/>
    </source>
</evidence>
<protein>
    <submittedName>
        <fullName evidence="3">Uncharacterized protein</fullName>
    </submittedName>
</protein>
<evidence type="ECO:0000256" key="2">
    <source>
        <dbReference type="SAM" id="SignalP"/>
    </source>
</evidence>
<name>A0AAN9US34_9PEZI</name>
<dbReference type="Gene3D" id="1.50.10.10">
    <property type="match status" value="1"/>
</dbReference>
<accession>A0AAN9US34</accession>
<proteinExistence type="predicted"/>
<evidence type="ECO:0000313" key="3">
    <source>
        <dbReference type="EMBL" id="KAK7752981.1"/>
    </source>
</evidence>
<dbReference type="PANTHER" id="PTHR33886">
    <property type="entry name" value="UNSATURATED RHAMNOGALACTURONAN HYDROLASE (EUROFUNG)"/>
    <property type="match status" value="1"/>
</dbReference>
<dbReference type="AlphaFoldDB" id="A0AAN9US34"/>
<organism evidence="3 4">
    <name type="scientific">Diatrype stigma</name>
    <dbReference type="NCBI Taxonomy" id="117547"/>
    <lineage>
        <taxon>Eukaryota</taxon>
        <taxon>Fungi</taxon>
        <taxon>Dikarya</taxon>
        <taxon>Ascomycota</taxon>
        <taxon>Pezizomycotina</taxon>
        <taxon>Sordariomycetes</taxon>
        <taxon>Xylariomycetidae</taxon>
        <taxon>Xylariales</taxon>
        <taxon>Diatrypaceae</taxon>
        <taxon>Diatrype</taxon>
    </lineage>
</organism>
<dbReference type="InterPro" id="IPR012341">
    <property type="entry name" value="6hp_glycosidase-like_sf"/>
</dbReference>
<feature type="signal peptide" evidence="2">
    <location>
        <begin position="1"/>
        <end position="19"/>
    </location>
</feature>
<reference evidence="3 4" key="1">
    <citation type="submission" date="2024-02" db="EMBL/GenBank/DDBJ databases">
        <title>De novo assembly and annotation of 12 fungi associated with fruit tree decline syndrome in Ontario, Canada.</title>
        <authorList>
            <person name="Sulman M."/>
            <person name="Ellouze W."/>
            <person name="Ilyukhin E."/>
        </authorList>
    </citation>
    <scope>NUCLEOTIDE SEQUENCE [LARGE SCALE GENOMIC DNA]</scope>
    <source>
        <strain evidence="3 4">M11/M66-122</strain>
    </source>
</reference>
<keyword evidence="1" id="KW-0378">Hydrolase</keyword>
<dbReference type="PANTHER" id="PTHR33886:SF9">
    <property type="entry name" value="UNSATURATED RHAMNOGALACTURONAN HYDROLASE (EUROFUNG)"/>
    <property type="match status" value="1"/>
</dbReference>
<dbReference type="Proteomes" id="UP001320420">
    <property type="component" value="Unassembled WGS sequence"/>
</dbReference>
<dbReference type="InterPro" id="IPR010905">
    <property type="entry name" value="Glyco_hydro_88"/>
</dbReference>
<keyword evidence="4" id="KW-1185">Reference proteome</keyword>
<dbReference type="InterPro" id="IPR052043">
    <property type="entry name" value="PolySaccharide_Degr_Enz"/>
</dbReference>
<feature type="chain" id="PRO_5043044155" evidence="2">
    <location>
        <begin position="20"/>
        <end position="420"/>
    </location>
</feature>